<dbReference type="EMBL" id="BMWH01000014">
    <property type="protein sequence ID" value="GGZ94175.1"/>
    <property type="molecule type" value="Genomic_DNA"/>
</dbReference>
<proteinExistence type="predicted"/>
<feature type="region of interest" description="Disordered" evidence="1">
    <location>
        <begin position="1"/>
        <end position="32"/>
    </location>
</feature>
<dbReference type="AlphaFoldDB" id="A0A918RF22"/>
<name>A0A918RF22_9ACTN</name>
<evidence type="ECO:0000313" key="3">
    <source>
        <dbReference type="EMBL" id="GGZ94175.1"/>
    </source>
</evidence>
<evidence type="ECO:0000256" key="1">
    <source>
        <dbReference type="SAM" id="MobiDB-lite"/>
    </source>
</evidence>
<keyword evidence="2" id="KW-1133">Transmembrane helix</keyword>
<keyword evidence="2" id="KW-0812">Transmembrane</keyword>
<reference evidence="3" key="2">
    <citation type="submission" date="2020-09" db="EMBL/GenBank/DDBJ databases">
        <authorList>
            <person name="Sun Q."/>
            <person name="Ohkuma M."/>
        </authorList>
    </citation>
    <scope>NUCLEOTIDE SEQUENCE</scope>
    <source>
        <strain evidence="3">JCM 5016</strain>
    </source>
</reference>
<keyword evidence="4" id="KW-1185">Reference proteome</keyword>
<comment type="caution">
    <text evidence="3">The sequence shown here is derived from an EMBL/GenBank/DDBJ whole genome shotgun (WGS) entry which is preliminary data.</text>
</comment>
<protein>
    <submittedName>
        <fullName evidence="3">Uncharacterized protein</fullName>
    </submittedName>
</protein>
<feature type="compositionally biased region" description="Basic and acidic residues" evidence="1">
    <location>
        <begin position="1"/>
        <end position="23"/>
    </location>
</feature>
<gene>
    <name evidence="3" type="ORF">GCM10010389_36130</name>
</gene>
<sequence length="58" mass="6433">MADGDFYSRDRPDQTDLPEDRPRGAGPESGSRRGFHALWTVVLALIVLFVVMALLFGI</sequence>
<dbReference type="RefSeq" id="WP_190058464.1">
    <property type="nucleotide sequence ID" value="NZ_BMWH01000014.1"/>
</dbReference>
<reference evidence="3" key="1">
    <citation type="journal article" date="2014" name="Int. J. Syst. Evol. Microbiol.">
        <title>Complete genome sequence of Corynebacterium casei LMG S-19264T (=DSM 44701T), isolated from a smear-ripened cheese.</title>
        <authorList>
            <consortium name="US DOE Joint Genome Institute (JGI-PGF)"/>
            <person name="Walter F."/>
            <person name="Albersmeier A."/>
            <person name="Kalinowski J."/>
            <person name="Ruckert C."/>
        </authorList>
    </citation>
    <scope>NUCLEOTIDE SEQUENCE</scope>
    <source>
        <strain evidence="3">JCM 5016</strain>
    </source>
</reference>
<feature type="transmembrane region" description="Helical" evidence="2">
    <location>
        <begin position="37"/>
        <end position="56"/>
    </location>
</feature>
<dbReference type="Proteomes" id="UP000623010">
    <property type="component" value="Unassembled WGS sequence"/>
</dbReference>
<evidence type="ECO:0000313" key="4">
    <source>
        <dbReference type="Proteomes" id="UP000623010"/>
    </source>
</evidence>
<evidence type="ECO:0000256" key="2">
    <source>
        <dbReference type="SAM" id="Phobius"/>
    </source>
</evidence>
<accession>A0A918RF22</accession>
<keyword evidence="2" id="KW-0472">Membrane</keyword>
<organism evidence="3 4">
    <name type="scientific">Streptomyces echinoruber</name>
    <dbReference type="NCBI Taxonomy" id="68898"/>
    <lineage>
        <taxon>Bacteria</taxon>
        <taxon>Bacillati</taxon>
        <taxon>Actinomycetota</taxon>
        <taxon>Actinomycetes</taxon>
        <taxon>Kitasatosporales</taxon>
        <taxon>Streptomycetaceae</taxon>
        <taxon>Streptomyces</taxon>
    </lineage>
</organism>